<evidence type="ECO:0000313" key="6">
    <source>
        <dbReference type="EMBL" id="KKA24407.1"/>
    </source>
</evidence>
<organism evidence="6 7">
    <name type="scientific">Rasamsonia emersonii (strain ATCC 16479 / CBS 393.64 / IMI 116815)</name>
    <dbReference type="NCBI Taxonomy" id="1408163"/>
    <lineage>
        <taxon>Eukaryota</taxon>
        <taxon>Fungi</taxon>
        <taxon>Dikarya</taxon>
        <taxon>Ascomycota</taxon>
        <taxon>Pezizomycotina</taxon>
        <taxon>Eurotiomycetes</taxon>
        <taxon>Eurotiomycetidae</taxon>
        <taxon>Eurotiales</taxon>
        <taxon>Trichocomaceae</taxon>
        <taxon>Rasamsonia</taxon>
    </lineage>
</organism>
<evidence type="ECO:0000256" key="5">
    <source>
        <dbReference type="ARBA" id="ARBA00023002"/>
    </source>
</evidence>
<dbReference type="Proteomes" id="UP000053958">
    <property type="component" value="Unassembled WGS sequence"/>
</dbReference>
<sequence length="574" mass="64814">MGVFDNTDPTDLSTRPINEPRPIKVIVFGAGMSGILAGILFPRSIRNLELVIYEKNADLGGTWFENIYPGIACDIPSHTYQFSFENNTQWSSYYASGAEIQAYLKQVAAKYDAYRCMKFRHRVLKAEWQDDEGKWCVDVLNEDTGGQFIDTADIVCSATGILNHWRWPNIPNLHSFQGKLVHSAAYNPTYDLSGKRVALIGGGSSGIQILPRIQPLAKRVDHYMKGRNWIPPVGFGAEVTTPPEYLDKFKNDPKAYLEFRRRIEDVLNKPMEALYRNTDAEKMAFEACREHMRAKLAKKPEIFEALVPDFAVGCRRLTPGPGYLEALVEKNVAFIPTRIREVVHDGIVTEDGKKREVDMIICATGYDDVHKQHFPVIGKNGINLQDLWDDFPQAYLSLAPAHMPNYFCFLGPNGGAAQGSNVPFLESAVRYVIKAIEKIQREFIKSMVPKPHLVTAFRQYIDQYFAPTVFGATCNAWWKHKRAPDGRILAVWPGSQLHGSSVMANPRWEDYEYELRDELKGNPLAWFGNGFVKEQLMGALTTGYLDEALPNYLSALARISVPDPRYVSPSVTME</sequence>
<dbReference type="Pfam" id="PF00743">
    <property type="entry name" value="FMO-like"/>
    <property type="match status" value="1"/>
</dbReference>
<comment type="caution">
    <text evidence="6">The sequence shown here is derived from an EMBL/GenBank/DDBJ whole genome shotgun (WGS) entry which is preliminary data.</text>
</comment>
<dbReference type="OrthoDB" id="74360at2759"/>
<keyword evidence="7" id="KW-1185">Reference proteome</keyword>
<evidence type="ECO:0000256" key="4">
    <source>
        <dbReference type="ARBA" id="ARBA00022827"/>
    </source>
</evidence>
<dbReference type="RefSeq" id="XP_013331019.1">
    <property type="nucleotide sequence ID" value="XM_013475565.1"/>
</dbReference>
<keyword evidence="3" id="KW-0285">Flavoprotein</keyword>
<comment type="cofactor">
    <cofactor evidence="1">
        <name>FAD</name>
        <dbReference type="ChEBI" id="CHEBI:57692"/>
    </cofactor>
</comment>
<comment type="similarity">
    <text evidence="2">Belongs to the FAD-binding monooxygenase family.</text>
</comment>
<keyword evidence="6" id="KW-0503">Monooxygenase</keyword>
<dbReference type="GO" id="GO:0050661">
    <property type="term" value="F:NADP binding"/>
    <property type="evidence" value="ECO:0007669"/>
    <property type="project" value="InterPro"/>
</dbReference>
<dbReference type="STRING" id="1408163.A0A0F4Z1L2"/>
<gene>
    <name evidence="6" type="ORF">T310_1592</name>
</gene>
<dbReference type="Gene3D" id="3.50.50.60">
    <property type="entry name" value="FAD/NAD(P)-binding domain"/>
    <property type="match status" value="2"/>
</dbReference>
<keyword evidence="4" id="KW-0274">FAD</keyword>
<accession>A0A0F4Z1L2</accession>
<reference evidence="6 7" key="1">
    <citation type="submission" date="2015-04" db="EMBL/GenBank/DDBJ databases">
        <authorList>
            <person name="Heijne W.H."/>
            <person name="Fedorova N.D."/>
            <person name="Nierman W.C."/>
            <person name="Vollebregt A.W."/>
            <person name="Zhao Z."/>
            <person name="Wu L."/>
            <person name="Kumar M."/>
            <person name="Stam H."/>
            <person name="van den Berg M.A."/>
            <person name="Pel H.J."/>
        </authorList>
    </citation>
    <scope>NUCLEOTIDE SEQUENCE [LARGE SCALE GENOMIC DNA]</scope>
    <source>
        <strain evidence="6 7">CBS 393.64</strain>
    </source>
</reference>
<dbReference type="InterPro" id="IPR036188">
    <property type="entry name" value="FAD/NAD-bd_sf"/>
</dbReference>
<protein>
    <submittedName>
        <fullName evidence="6">Cyclohexanone monooxygenase</fullName>
    </submittedName>
</protein>
<dbReference type="SUPFAM" id="SSF51905">
    <property type="entry name" value="FAD/NAD(P)-binding domain"/>
    <property type="match status" value="3"/>
</dbReference>
<proteinExistence type="inferred from homology"/>
<dbReference type="GO" id="GO:0050660">
    <property type="term" value="F:flavin adenine dinucleotide binding"/>
    <property type="evidence" value="ECO:0007669"/>
    <property type="project" value="InterPro"/>
</dbReference>
<dbReference type="InterPro" id="IPR051209">
    <property type="entry name" value="FAD-bind_Monooxygenase_sf"/>
</dbReference>
<dbReference type="InterPro" id="IPR020946">
    <property type="entry name" value="Flavin_mOase-like"/>
</dbReference>
<dbReference type="GO" id="GO:0004499">
    <property type="term" value="F:N,N-dimethylaniline monooxygenase activity"/>
    <property type="evidence" value="ECO:0007669"/>
    <property type="project" value="InterPro"/>
</dbReference>
<dbReference type="PANTHER" id="PTHR42877">
    <property type="entry name" value="L-ORNITHINE N(5)-MONOOXYGENASE-RELATED"/>
    <property type="match status" value="1"/>
</dbReference>
<name>A0A0F4Z1L2_RASE3</name>
<dbReference type="EMBL" id="LASV01000063">
    <property type="protein sequence ID" value="KKA24407.1"/>
    <property type="molecule type" value="Genomic_DNA"/>
</dbReference>
<dbReference type="AlphaFoldDB" id="A0A0F4Z1L2"/>
<dbReference type="GeneID" id="25313943"/>
<evidence type="ECO:0000256" key="2">
    <source>
        <dbReference type="ARBA" id="ARBA00010139"/>
    </source>
</evidence>
<dbReference type="PANTHER" id="PTHR42877:SF7">
    <property type="entry name" value="FLAVIN-BINDING MONOOXYGENASE-RELATED"/>
    <property type="match status" value="1"/>
</dbReference>
<evidence type="ECO:0000256" key="3">
    <source>
        <dbReference type="ARBA" id="ARBA00022630"/>
    </source>
</evidence>
<evidence type="ECO:0000256" key="1">
    <source>
        <dbReference type="ARBA" id="ARBA00001974"/>
    </source>
</evidence>
<keyword evidence="5" id="KW-0560">Oxidoreductase</keyword>
<evidence type="ECO:0000313" key="7">
    <source>
        <dbReference type="Proteomes" id="UP000053958"/>
    </source>
</evidence>